<proteinExistence type="predicted"/>
<evidence type="ECO:0000313" key="2">
    <source>
        <dbReference type="Proteomes" id="UP000887116"/>
    </source>
</evidence>
<accession>A0A8X6HVJ6</accession>
<keyword evidence="2" id="KW-1185">Reference proteome</keyword>
<comment type="caution">
    <text evidence="1">The sequence shown here is derived from an EMBL/GenBank/DDBJ whole genome shotgun (WGS) entry which is preliminary data.</text>
</comment>
<evidence type="ECO:0000313" key="1">
    <source>
        <dbReference type="EMBL" id="GFQ82187.1"/>
    </source>
</evidence>
<gene>
    <name evidence="1" type="ORF">TNCT_622871</name>
</gene>
<name>A0A8X6HVJ6_TRICU</name>
<protein>
    <submittedName>
        <fullName evidence="1">Uncharacterized protein</fullName>
    </submittedName>
</protein>
<sequence length="86" mass="10024">MHHIRLHQLMYHALRKQAKELADQMIHCRAYQLRFLLVQISIENVMHSDTPVKLSDSLALVPSSLDGYLVDLDHTQQFLSILKFIV</sequence>
<reference evidence="1" key="1">
    <citation type="submission" date="2020-07" db="EMBL/GenBank/DDBJ databases">
        <title>Multicomponent nature underlies the extraordinary mechanical properties of spider dragline silk.</title>
        <authorList>
            <person name="Kono N."/>
            <person name="Nakamura H."/>
            <person name="Mori M."/>
            <person name="Yoshida Y."/>
            <person name="Ohtoshi R."/>
            <person name="Malay A.D."/>
            <person name="Moran D.A.P."/>
            <person name="Tomita M."/>
            <person name="Numata K."/>
            <person name="Arakawa K."/>
        </authorList>
    </citation>
    <scope>NUCLEOTIDE SEQUENCE</scope>
</reference>
<dbReference type="EMBL" id="BMAO01032442">
    <property type="protein sequence ID" value="GFQ82187.1"/>
    <property type="molecule type" value="Genomic_DNA"/>
</dbReference>
<dbReference type="Proteomes" id="UP000887116">
    <property type="component" value="Unassembled WGS sequence"/>
</dbReference>
<organism evidence="1 2">
    <name type="scientific">Trichonephila clavata</name>
    <name type="common">Joro spider</name>
    <name type="synonym">Nephila clavata</name>
    <dbReference type="NCBI Taxonomy" id="2740835"/>
    <lineage>
        <taxon>Eukaryota</taxon>
        <taxon>Metazoa</taxon>
        <taxon>Ecdysozoa</taxon>
        <taxon>Arthropoda</taxon>
        <taxon>Chelicerata</taxon>
        <taxon>Arachnida</taxon>
        <taxon>Araneae</taxon>
        <taxon>Araneomorphae</taxon>
        <taxon>Entelegynae</taxon>
        <taxon>Araneoidea</taxon>
        <taxon>Nephilidae</taxon>
        <taxon>Trichonephila</taxon>
    </lineage>
</organism>
<dbReference type="AlphaFoldDB" id="A0A8X6HVJ6"/>